<dbReference type="RefSeq" id="WP_280629799.1">
    <property type="nucleotide sequence ID" value="NZ_CP123498.1"/>
</dbReference>
<proteinExistence type="predicted"/>
<organism evidence="2 3">
    <name type="scientific">Arsenophonus nasoniae</name>
    <name type="common">son-killer infecting Nasonia vitripennis</name>
    <dbReference type="NCBI Taxonomy" id="638"/>
    <lineage>
        <taxon>Bacteria</taxon>
        <taxon>Pseudomonadati</taxon>
        <taxon>Pseudomonadota</taxon>
        <taxon>Gammaproteobacteria</taxon>
        <taxon>Enterobacterales</taxon>
        <taxon>Morganellaceae</taxon>
        <taxon>Arsenophonus</taxon>
    </lineage>
</organism>
<dbReference type="InterPro" id="IPR057271">
    <property type="entry name" value="YagK_YfjJ_C"/>
</dbReference>
<evidence type="ECO:0000313" key="2">
    <source>
        <dbReference type="EMBL" id="WGL96253.1"/>
    </source>
</evidence>
<gene>
    <name evidence="2" type="ORF">QE207_06690</name>
</gene>
<accession>A0AA95GFW7</accession>
<dbReference type="EMBL" id="CP123498">
    <property type="protein sequence ID" value="WGL96253.1"/>
    <property type="molecule type" value="Genomic_DNA"/>
</dbReference>
<evidence type="ECO:0000259" key="1">
    <source>
        <dbReference type="Pfam" id="PF11726"/>
    </source>
</evidence>
<dbReference type="AlphaFoldDB" id="A0AA95GFW7"/>
<protein>
    <submittedName>
        <fullName evidence="2">Inovirus Gp2 family protein</fullName>
    </submittedName>
</protein>
<evidence type="ECO:0000313" key="3">
    <source>
        <dbReference type="Proteomes" id="UP001177597"/>
    </source>
</evidence>
<reference evidence="2" key="1">
    <citation type="submission" date="2023-04" db="EMBL/GenBank/DDBJ databases">
        <title>Genome dynamics across the evolutionary transition to endosymbiosis.</title>
        <authorList>
            <person name="Siozios S."/>
            <person name="Nadal-Jimenez P."/>
            <person name="Azagi T."/>
            <person name="Sprong H."/>
            <person name="Frost C.L."/>
            <person name="Parratt S.R."/>
            <person name="Taylor G."/>
            <person name="Brettell L."/>
            <person name="Lew K.C."/>
            <person name="Croft L."/>
            <person name="King K.C."/>
            <person name="Brockhurst M.A."/>
            <person name="Hypsa V."/>
            <person name="Novakova E."/>
            <person name="Darby A.C."/>
            <person name="Hurst G.D.D."/>
        </authorList>
    </citation>
    <scope>NUCLEOTIDE SEQUENCE</scope>
    <source>
        <strain evidence="2">AIh</strain>
    </source>
</reference>
<feature type="domain" description="YagK/YfjJ C-terminal" evidence="1">
    <location>
        <begin position="28"/>
        <end position="204"/>
    </location>
</feature>
<sequence length="206" mass="24034">MNTYLGSHGLHNADNLDRILEVLGYATDQYTSIMAVRVDFHYPPILDNGDIIGRFINREPGAISRSINSLKEILKNSERRRRRNGVRVHPNTLRDVWAKEFSQSGKCHFHVCFLFNEQAYNKLGDYNIDTSLRMMITRAWYSALGLELEDYPGLVHFPDNCRYILDRNSADYIYEYGELIQRLDYLTKLDSKIYEEGERNFGGSHK</sequence>
<dbReference type="Proteomes" id="UP001177597">
    <property type="component" value="Chromosome"/>
</dbReference>
<dbReference type="Pfam" id="PF11726">
    <property type="entry name" value="YagK_YfjJ_C"/>
    <property type="match status" value="1"/>
</dbReference>
<name>A0AA95GFW7_9GAMM</name>